<keyword evidence="2" id="KW-1185">Reference proteome</keyword>
<dbReference type="EMBL" id="SGXE01000002">
    <property type="protein sequence ID" value="RZS93282.1"/>
    <property type="molecule type" value="Genomic_DNA"/>
</dbReference>
<dbReference type="OrthoDB" id="1160085at2"/>
<evidence type="ECO:0000313" key="2">
    <source>
        <dbReference type="Proteomes" id="UP000292262"/>
    </source>
</evidence>
<organism evidence="1 2">
    <name type="scientific">Aquimarina brevivitae</name>
    <dbReference type="NCBI Taxonomy" id="323412"/>
    <lineage>
        <taxon>Bacteria</taxon>
        <taxon>Pseudomonadati</taxon>
        <taxon>Bacteroidota</taxon>
        <taxon>Flavobacteriia</taxon>
        <taxon>Flavobacteriales</taxon>
        <taxon>Flavobacteriaceae</taxon>
        <taxon>Aquimarina</taxon>
    </lineage>
</organism>
<proteinExistence type="predicted"/>
<dbReference type="RefSeq" id="WP_130286422.1">
    <property type="nucleotide sequence ID" value="NZ_SGXE01000002.1"/>
</dbReference>
<name>A0A4Q7P3N1_9FLAO</name>
<dbReference type="AlphaFoldDB" id="A0A4Q7P3N1"/>
<dbReference type="Proteomes" id="UP000292262">
    <property type="component" value="Unassembled WGS sequence"/>
</dbReference>
<protein>
    <submittedName>
        <fullName evidence="1">Uncharacterized protein</fullName>
    </submittedName>
</protein>
<evidence type="ECO:0000313" key="1">
    <source>
        <dbReference type="EMBL" id="RZS93282.1"/>
    </source>
</evidence>
<sequence>MPQIRFRNIALILLIGLSAISISAQKKFDCLSVDETGLLSKSFKAFEEDIFEYYNFGTDTVKTYKTFLTEIATLSVNLRKLPTDRSIQITRQFKKQANSKNSLWIRLAEYENQYPELKAKSGTTDKKNGEEIFIFNYRGGVIQCLKNTNESSDFKDIISTLEKDANVSTSLIAQRLYYITDKEFNTSEIKKFIAFDIYYSILMVIEKAFG</sequence>
<reference evidence="1 2" key="1">
    <citation type="submission" date="2019-02" db="EMBL/GenBank/DDBJ databases">
        <title>Genomic Encyclopedia of Type Strains, Phase IV (KMG-IV): sequencing the most valuable type-strain genomes for metagenomic binning, comparative biology and taxonomic classification.</title>
        <authorList>
            <person name="Goeker M."/>
        </authorList>
    </citation>
    <scope>NUCLEOTIDE SEQUENCE [LARGE SCALE GENOMIC DNA]</scope>
    <source>
        <strain evidence="1 2">DSM 17196</strain>
    </source>
</reference>
<accession>A0A4Q7P3N1</accession>
<comment type="caution">
    <text evidence="1">The sequence shown here is derived from an EMBL/GenBank/DDBJ whole genome shotgun (WGS) entry which is preliminary data.</text>
</comment>
<gene>
    <name evidence="1" type="ORF">EV197_1858</name>
</gene>